<name>A0A444X8K6_ARAHY</name>
<feature type="domain" description="TF-B3" evidence="8">
    <location>
        <begin position="514"/>
        <end position="607"/>
    </location>
</feature>
<evidence type="ECO:0000256" key="3">
    <source>
        <dbReference type="ARBA" id="ARBA00023015"/>
    </source>
</evidence>
<dbReference type="Gene3D" id="2.40.330.10">
    <property type="entry name" value="DNA-binding pseudobarrel domain"/>
    <property type="match status" value="4"/>
</dbReference>
<feature type="region of interest" description="Disordered" evidence="7">
    <location>
        <begin position="130"/>
        <end position="253"/>
    </location>
</feature>
<feature type="compositionally biased region" description="Basic and acidic residues" evidence="7">
    <location>
        <begin position="164"/>
        <end position="177"/>
    </location>
</feature>
<feature type="compositionally biased region" description="Polar residues" evidence="7">
    <location>
        <begin position="899"/>
        <end position="911"/>
    </location>
</feature>
<evidence type="ECO:0000256" key="5">
    <source>
        <dbReference type="ARBA" id="ARBA00023163"/>
    </source>
</evidence>
<feature type="compositionally biased region" description="Basic and acidic residues" evidence="7">
    <location>
        <begin position="870"/>
        <end position="881"/>
    </location>
</feature>
<keyword evidence="10" id="KW-1185">Reference proteome</keyword>
<evidence type="ECO:0000256" key="7">
    <source>
        <dbReference type="SAM" id="MobiDB-lite"/>
    </source>
</evidence>
<feature type="compositionally biased region" description="Polar residues" evidence="7">
    <location>
        <begin position="843"/>
        <end position="852"/>
    </location>
</feature>
<dbReference type="PRINTS" id="PR00929">
    <property type="entry name" value="ATHOOK"/>
</dbReference>
<feature type="region of interest" description="Disordered" evidence="7">
    <location>
        <begin position="823"/>
        <end position="852"/>
    </location>
</feature>
<dbReference type="CDD" id="cd10017">
    <property type="entry name" value="B3_DNA"/>
    <property type="match status" value="4"/>
</dbReference>
<feature type="region of interest" description="Disordered" evidence="7">
    <location>
        <begin position="870"/>
        <end position="981"/>
    </location>
</feature>
<evidence type="ECO:0000256" key="2">
    <source>
        <dbReference type="ARBA" id="ARBA00022737"/>
    </source>
</evidence>
<feature type="compositionally biased region" description="Basic and acidic residues" evidence="7">
    <location>
        <begin position="913"/>
        <end position="939"/>
    </location>
</feature>
<keyword evidence="3" id="KW-0805">Transcription regulation</keyword>
<evidence type="ECO:0000256" key="4">
    <source>
        <dbReference type="ARBA" id="ARBA00023125"/>
    </source>
</evidence>
<evidence type="ECO:0000256" key="1">
    <source>
        <dbReference type="ARBA" id="ARBA00004123"/>
    </source>
</evidence>
<feature type="region of interest" description="Disordered" evidence="7">
    <location>
        <begin position="630"/>
        <end position="657"/>
    </location>
</feature>
<dbReference type="PRINTS" id="PR00930">
    <property type="entry name" value="HIGHMOBLTYIY"/>
</dbReference>
<keyword evidence="4" id="KW-0238">DNA-binding</keyword>
<dbReference type="Pfam" id="PF02362">
    <property type="entry name" value="B3"/>
    <property type="match status" value="4"/>
</dbReference>
<dbReference type="GO" id="GO:0000785">
    <property type="term" value="C:chromatin"/>
    <property type="evidence" value="ECO:0007669"/>
    <property type="project" value="InterPro"/>
</dbReference>
<feature type="compositionally biased region" description="Polar residues" evidence="7">
    <location>
        <begin position="711"/>
        <end position="721"/>
    </location>
</feature>
<dbReference type="InterPro" id="IPR000116">
    <property type="entry name" value="HMGA"/>
</dbReference>
<feature type="domain" description="TF-B3" evidence="8">
    <location>
        <begin position="338"/>
        <end position="392"/>
    </location>
</feature>
<feature type="region of interest" description="Disordered" evidence="7">
    <location>
        <begin position="678"/>
        <end position="752"/>
    </location>
</feature>
<dbReference type="GO" id="GO:0006355">
    <property type="term" value="P:regulation of DNA-templated transcription"/>
    <property type="evidence" value="ECO:0007669"/>
    <property type="project" value="InterPro"/>
</dbReference>
<dbReference type="PANTHER" id="PTHR31920">
    <property type="entry name" value="B3 DOMAIN-CONTAINING"/>
    <property type="match status" value="1"/>
</dbReference>
<feature type="domain" description="TF-B3" evidence="8">
    <location>
        <begin position="20"/>
        <end position="114"/>
    </location>
</feature>
<keyword evidence="6" id="KW-0539">Nucleus</keyword>
<feature type="domain" description="TF-B3" evidence="8">
    <location>
        <begin position="420"/>
        <end position="512"/>
    </location>
</feature>
<comment type="caution">
    <text evidence="9">The sequence shown here is derived from an EMBL/GenBank/DDBJ whole genome shotgun (WGS) entry which is preliminary data.</text>
</comment>
<evidence type="ECO:0000313" key="9">
    <source>
        <dbReference type="EMBL" id="RYQ86019.1"/>
    </source>
</evidence>
<keyword evidence="2" id="KW-0677">Repeat</keyword>
<feature type="compositionally biased region" description="Basic residues" evidence="7">
    <location>
        <begin position="882"/>
        <end position="891"/>
    </location>
</feature>
<dbReference type="PANTHER" id="PTHR31920:SF108">
    <property type="entry name" value="B3 DOMAIN-CONTAINING TRANSCRIPTION FACTOR VRN1-LIKE"/>
    <property type="match status" value="1"/>
</dbReference>
<sequence length="995" mass="114289">MASSSSQQNKHSPSTSTVISFFKIILKQALQDDDFKLPIKFTEKYGSGLSNPLYLKPPDGTEWRVDWTNQDGEILFKKGWKEFVAYYSLDHGHLLWFDYNIGTSHMEVHIFDMGCLQIEYPDNDQIKEQLPRRDQQSVKRPEEQKTRHVDSSPSTQNMRLNEGPQKKRLNELPREVRGQPTKKLRALVSSASKSRQLENDTQIRDVERSLNSHGIKSKEKNREMLVSVNQDYNGKRNRRRKDSESSIRPCPARPESLKEAKKFKWEKPTFIIKITQRSQTRAPCVSIGEYIYHVENYVSCELACAIILSNFYFSTKFFRKYFENNPQNANIRFGKKLFPVKLIYRPSSCVAFISAGWNLFARASQLQAGDVCLFKLINRKDPVFDVHICRRQRRESLSKPVTHVIQLPKEVKELNSQNPSFMVKIRDSDPRRSRPNLSAIFYRKYFKKNQQDVKLQFGKESWPATIIYNPTSKNSFISAGWSSFARASKLEAGDVCVFELINEKDLTYMASSACFFKIVLRQNLEDGNLEVPKTFSMKHGDSVPNPVYLKPRDGTAWKIDWSEYDGAILFENGWKEFASYYSLDHGHLLWFEYNQTSNIEVNIFDMTCLEIDYPSMDHISDDDSIEILNELPPRGWPRKTEKAAPKTPSPSTSKMFTSSAKTEVVKWCPEIDYPSKDHIDDDNMVMVENEPPRRGRGRPRKTEKAAPKTPSACTSKMFTSSRRGRGRPRKTEKAAPKTPSPCTSKMFTSSAKTKEVKWCPEIHYPSKDHIDDDNMVVNEPPRRGRGRPRKTEKAAPNTPSPCTSKMFTSSAMTRVVKWCPEIDYPSRRGRGRPRKTEKAAPKTPSSCTSKMFTSSAKARVVKWWREKDYPCKDHINDEPPRRGRGRPRKTGKAALKTPSACTSKMFTSSAKTRCPEIDYPSKDHIDDDNMVKVENEPPRRGRGRPRKKLKAAAEVSSPSTSKILMSSVKTGDVEKGPDKQNWMQCCKNEEASQSE</sequence>
<feature type="compositionally biased region" description="Polar residues" evidence="7">
    <location>
        <begin position="956"/>
        <end position="969"/>
    </location>
</feature>
<dbReference type="SMART" id="SM00384">
    <property type="entry name" value="AT_hook"/>
    <property type="match status" value="6"/>
</dbReference>
<evidence type="ECO:0000259" key="8">
    <source>
        <dbReference type="PROSITE" id="PS50863"/>
    </source>
</evidence>
<protein>
    <recommendedName>
        <fullName evidence="8">TF-B3 domain-containing protein</fullName>
    </recommendedName>
</protein>
<dbReference type="InterPro" id="IPR015300">
    <property type="entry name" value="DNA-bd_pseudobarrel_sf"/>
</dbReference>
<feature type="compositionally biased region" description="Basic and acidic residues" evidence="7">
    <location>
        <begin position="130"/>
        <end position="150"/>
    </location>
</feature>
<dbReference type="InterPro" id="IPR003340">
    <property type="entry name" value="B3_DNA-bd"/>
</dbReference>
<dbReference type="GO" id="GO:0003677">
    <property type="term" value="F:DNA binding"/>
    <property type="evidence" value="ECO:0007669"/>
    <property type="project" value="UniProtKB-KW"/>
</dbReference>
<dbReference type="PROSITE" id="PS00354">
    <property type="entry name" value="HMGI_Y"/>
    <property type="match status" value="1"/>
</dbReference>
<dbReference type="EMBL" id="SDMP01000020">
    <property type="protein sequence ID" value="RYQ86019.1"/>
    <property type="molecule type" value="Genomic_DNA"/>
</dbReference>
<dbReference type="PROSITE" id="PS50863">
    <property type="entry name" value="B3"/>
    <property type="match status" value="4"/>
</dbReference>
<reference evidence="9 10" key="1">
    <citation type="submission" date="2019-01" db="EMBL/GenBank/DDBJ databases">
        <title>Sequencing of cultivated peanut Arachis hypogaea provides insights into genome evolution and oil improvement.</title>
        <authorList>
            <person name="Chen X."/>
        </authorList>
    </citation>
    <scope>NUCLEOTIDE SEQUENCE [LARGE SCALE GENOMIC DNA]</scope>
    <source>
        <strain evidence="10">cv. Fuhuasheng</strain>
        <tissue evidence="9">Leaves</tissue>
    </source>
</reference>
<dbReference type="InterPro" id="IPR050655">
    <property type="entry name" value="Plant_B3_domain"/>
</dbReference>
<dbReference type="SUPFAM" id="SSF101936">
    <property type="entry name" value="DNA-binding pseudobarrel domain"/>
    <property type="match status" value="4"/>
</dbReference>
<evidence type="ECO:0000313" key="10">
    <source>
        <dbReference type="Proteomes" id="UP000289738"/>
    </source>
</evidence>
<keyword evidence="5" id="KW-0804">Transcription</keyword>
<feature type="compositionally biased region" description="Basic residues" evidence="7">
    <location>
        <begin position="940"/>
        <end position="950"/>
    </location>
</feature>
<organism evidence="9 10">
    <name type="scientific">Arachis hypogaea</name>
    <name type="common">Peanut</name>
    <dbReference type="NCBI Taxonomy" id="3818"/>
    <lineage>
        <taxon>Eukaryota</taxon>
        <taxon>Viridiplantae</taxon>
        <taxon>Streptophyta</taxon>
        <taxon>Embryophyta</taxon>
        <taxon>Tracheophyta</taxon>
        <taxon>Spermatophyta</taxon>
        <taxon>Magnoliopsida</taxon>
        <taxon>eudicotyledons</taxon>
        <taxon>Gunneridae</taxon>
        <taxon>Pentapetalae</taxon>
        <taxon>rosids</taxon>
        <taxon>fabids</taxon>
        <taxon>Fabales</taxon>
        <taxon>Fabaceae</taxon>
        <taxon>Papilionoideae</taxon>
        <taxon>50 kb inversion clade</taxon>
        <taxon>dalbergioids sensu lato</taxon>
        <taxon>Dalbergieae</taxon>
        <taxon>Pterocarpus clade</taxon>
        <taxon>Arachis</taxon>
    </lineage>
</organism>
<proteinExistence type="predicted"/>
<accession>A0A444X8K6</accession>
<feature type="region of interest" description="Disordered" evidence="7">
    <location>
        <begin position="764"/>
        <end position="807"/>
    </location>
</feature>
<dbReference type="InterPro" id="IPR017956">
    <property type="entry name" value="AT_hook_DNA-bd_motif"/>
</dbReference>
<gene>
    <name evidence="9" type="ORF">Ahy_B10g105667</name>
</gene>
<comment type="subcellular location">
    <subcellularLocation>
        <location evidence="1">Nucleus</location>
    </subcellularLocation>
</comment>
<evidence type="ECO:0000256" key="6">
    <source>
        <dbReference type="ARBA" id="ARBA00023242"/>
    </source>
</evidence>
<dbReference type="AlphaFoldDB" id="A0A444X8K6"/>
<dbReference type="InterPro" id="IPR000637">
    <property type="entry name" value="HMGI/Y_DNA-bd_CS"/>
</dbReference>
<feature type="compositionally biased region" description="Basic and acidic residues" evidence="7">
    <location>
        <begin position="195"/>
        <end position="223"/>
    </location>
</feature>
<dbReference type="Proteomes" id="UP000289738">
    <property type="component" value="Chromosome B10"/>
</dbReference>
<dbReference type="GO" id="GO:0005634">
    <property type="term" value="C:nucleus"/>
    <property type="evidence" value="ECO:0007669"/>
    <property type="project" value="UniProtKB-SubCell"/>
</dbReference>
<dbReference type="SMART" id="SM01019">
    <property type="entry name" value="B3"/>
    <property type="match status" value="4"/>
</dbReference>
<feature type="compositionally biased region" description="Polar residues" evidence="7">
    <location>
        <begin position="740"/>
        <end position="751"/>
    </location>
</feature>